<comment type="caution">
    <text evidence="1">The sequence shown here is derived from an EMBL/GenBank/DDBJ whole genome shotgun (WGS) entry which is preliminary data.</text>
</comment>
<gene>
    <name evidence="1" type="ORF">FAZ21_02540</name>
</gene>
<dbReference type="OrthoDB" id="573482at2"/>
<reference evidence="1 2" key="1">
    <citation type="submission" date="2019-04" db="EMBL/GenBank/DDBJ databases">
        <title>Chitiniphilus eburnea sp. nov., a novel chitinolytic bacterium isolated from aquaculture sludge.</title>
        <authorList>
            <person name="Sheng M."/>
        </authorList>
    </citation>
    <scope>NUCLEOTIDE SEQUENCE [LARGE SCALE GENOMIC DNA]</scope>
    <source>
        <strain evidence="1 2">HX-2-15</strain>
    </source>
</reference>
<protein>
    <submittedName>
        <fullName evidence="1">Ferritin</fullName>
    </submittedName>
</protein>
<organism evidence="1 2">
    <name type="scientific">Chitiniphilus eburneus</name>
    <dbReference type="NCBI Taxonomy" id="2571148"/>
    <lineage>
        <taxon>Bacteria</taxon>
        <taxon>Pseudomonadati</taxon>
        <taxon>Pseudomonadota</taxon>
        <taxon>Betaproteobacteria</taxon>
        <taxon>Neisseriales</taxon>
        <taxon>Chitinibacteraceae</taxon>
        <taxon>Chitiniphilus</taxon>
    </lineage>
</organism>
<dbReference type="RefSeq" id="WP_136771697.1">
    <property type="nucleotide sequence ID" value="NZ_CP156074.1"/>
</dbReference>
<sequence>MPNHDEAALRARRLLPGSRIPPLHQALRLALYDQYATRAFHARVIESFGAKAPFPAALRACEQHIAQCVSLCRGLGIPLPLDPFPAETRVGLSWRINCERAARGEASKAECHAMLLSSIAQPDARALLRRLQRDALNRRLPEFARATATAMEQERMHAAQGVAPADAYVQHGPMANFLEQAFSVLGSQHSAFGVVGPLLRGVQPALLAGLIAGGAGTYFVKHQARRHGKEGRP</sequence>
<dbReference type="Proteomes" id="UP000310016">
    <property type="component" value="Unassembled WGS sequence"/>
</dbReference>
<dbReference type="EMBL" id="SUMF01000001">
    <property type="protein sequence ID" value="TJZ79183.1"/>
    <property type="molecule type" value="Genomic_DNA"/>
</dbReference>
<dbReference type="AlphaFoldDB" id="A0A4U0QCM9"/>
<name>A0A4U0QCM9_9NEIS</name>
<evidence type="ECO:0000313" key="2">
    <source>
        <dbReference type="Proteomes" id="UP000310016"/>
    </source>
</evidence>
<accession>A0A4U0QCM9</accession>
<keyword evidence="2" id="KW-1185">Reference proteome</keyword>
<proteinExistence type="predicted"/>
<evidence type="ECO:0000313" key="1">
    <source>
        <dbReference type="EMBL" id="TJZ79183.1"/>
    </source>
</evidence>